<evidence type="ECO:0000313" key="3">
    <source>
        <dbReference type="EMBL" id="VDI57586.1"/>
    </source>
</evidence>
<organism evidence="3 4">
    <name type="scientific">Mytilus galloprovincialis</name>
    <name type="common">Mediterranean mussel</name>
    <dbReference type="NCBI Taxonomy" id="29158"/>
    <lineage>
        <taxon>Eukaryota</taxon>
        <taxon>Metazoa</taxon>
        <taxon>Spiralia</taxon>
        <taxon>Lophotrochozoa</taxon>
        <taxon>Mollusca</taxon>
        <taxon>Bivalvia</taxon>
        <taxon>Autobranchia</taxon>
        <taxon>Pteriomorphia</taxon>
        <taxon>Mytilida</taxon>
        <taxon>Mytiloidea</taxon>
        <taxon>Mytilidae</taxon>
        <taxon>Mytilinae</taxon>
        <taxon>Mytilus</taxon>
    </lineage>
</organism>
<dbReference type="PANTHER" id="PTHR11785">
    <property type="entry name" value="AMINO ACID TRANSPORTER"/>
    <property type="match status" value="1"/>
</dbReference>
<reference evidence="3" key="1">
    <citation type="submission" date="2018-11" db="EMBL/GenBank/DDBJ databases">
        <authorList>
            <person name="Alioto T."/>
            <person name="Alioto T."/>
        </authorList>
    </citation>
    <scope>NUCLEOTIDE SEQUENCE</scope>
</reference>
<dbReference type="InterPro" id="IPR050598">
    <property type="entry name" value="AminoAcid_Transporter"/>
</dbReference>
<dbReference type="PANTHER" id="PTHR11785:SF528">
    <property type="entry name" value="AMINO ACID TRANSPORTER PROTEIN JHI-21"/>
    <property type="match status" value="1"/>
</dbReference>
<accession>A0A8B6G237</accession>
<keyword evidence="2" id="KW-1133">Transmembrane helix</keyword>
<dbReference type="OrthoDB" id="10062876at2759"/>
<keyword evidence="2" id="KW-0812">Transmembrane</keyword>
<evidence type="ECO:0000313" key="4">
    <source>
        <dbReference type="Proteomes" id="UP000596742"/>
    </source>
</evidence>
<protein>
    <submittedName>
        <fullName evidence="3">Uncharacterized protein</fullName>
    </submittedName>
</protein>
<feature type="transmembrane region" description="Helical" evidence="2">
    <location>
        <begin position="31"/>
        <end position="50"/>
    </location>
</feature>
<dbReference type="Proteomes" id="UP000596742">
    <property type="component" value="Unassembled WGS sequence"/>
</dbReference>
<keyword evidence="4" id="KW-1185">Reference proteome</keyword>
<dbReference type="GO" id="GO:0015179">
    <property type="term" value="F:L-amino acid transmembrane transporter activity"/>
    <property type="evidence" value="ECO:0007669"/>
    <property type="project" value="TreeGrafter"/>
</dbReference>
<feature type="non-terminal residue" evidence="3">
    <location>
        <position position="60"/>
    </location>
</feature>
<proteinExistence type="predicted"/>
<keyword evidence="2" id="KW-0472">Membrane</keyword>
<comment type="caution">
    <text evidence="3">The sequence shown here is derived from an EMBL/GenBank/DDBJ whole genome shotgun (WGS) entry which is preliminary data.</text>
</comment>
<feature type="region of interest" description="Disordered" evidence="1">
    <location>
        <begin position="1"/>
        <end position="20"/>
    </location>
</feature>
<feature type="compositionally biased region" description="Basic and acidic residues" evidence="1">
    <location>
        <begin position="1"/>
        <end position="12"/>
    </location>
</feature>
<dbReference type="EMBL" id="UYJE01007758">
    <property type="protein sequence ID" value="VDI57586.1"/>
    <property type="molecule type" value="Genomic_DNA"/>
</dbReference>
<evidence type="ECO:0000256" key="2">
    <source>
        <dbReference type="SAM" id="Phobius"/>
    </source>
</evidence>
<dbReference type="Gene3D" id="1.20.1740.10">
    <property type="entry name" value="Amino acid/polyamine transporter I"/>
    <property type="match status" value="1"/>
</dbReference>
<gene>
    <name evidence="3" type="ORF">MGAL_10B031275</name>
</gene>
<name>A0A8B6G237_MYTGA</name>
<dbReference type="AlphaFoldDB" id="A0A8B6G237"/>
<sequence>MTVDNMKKKELDTSSEGSDNGKVELKRTITLFNGVAIIVGSIVGSGIFVSPKGVLAEAGS</sequence>
<evidence type="ECO:0000256" key="1">
    <source>
        <dbReference type="SAM" id="MobiDB-lite"/>
    </source>
</evidence>